<dbReference type="InterPro" id="IPR051850">
    <property type="entry name" value="Polysacch_Lyase_4"/>
</dbReference>
<keyword evidence="2" id="KW-1185">Reference proteome</keyword>
<dbReference type="GO" id="GO:0030246">
    <property type="term" value="F:carbohydrate binding"/>
    <property type="evidence" value="ECO:0007669"/>
    <property type="project" value="InterPro"/>
</dbReference>
<evidence type="ECO:0000313" key="2">
    <source>
        <dbReference type="Proteomes" id="UP000027138"/>
    </source>
</evidence>
<sequence>MQVSFCSPLNFSHRKILSSNFSSGVILHEESNFVVIDNGIVQVTLSKPGGFVTGIKYNGVENILETKRKENDRGYWDIVWYKPGAEDIFDQLQGENFSVITQNEDQVEVSFNRKWDISIKNSIVPLNIDKRYILRRGSSGFYTYTIMERLEGWPTVSMDQIRIVFKLQNEMFNYMVVSDNIQKIMPTYQDRENGQALAYPEAVLLTKTSNPELRGEVDDKYEYSMDRKDSKVYGWISKDPAMGFWVIRPSDEFCTGGPFRQELTAHTGPFLLSVSLLP</sequence>
<dbReference type="GO" id="GO:0003824">
    <property type="term" value="F:catalytic activity"/>
    <property type="evidence" value="ECO:0007669"/>
    <property type="project" value="InterPro"/>
</dbReference>
<dbReference type="Proteomes" id="UP000027138">
    <property type="component" value="Unassembled WGS sequence"/>
</dbReference>
<proteinExistence type="predicted"/>
<dbReference type="InterPro" id="IPR010325">
    <property type="entry name" value="Rhamnogal_lyase"/>
</dbReference>
<dbReference type="PANTHER" id="PTHR32018:SF6">
    <property type="entry name" value="RHAMNOGALACTURONAN ENDOLYASE"/>
    <property type="match status" value="1"/>
</dbReference>
<name>A0A067L0A0_JATCU</name>
<protein>
    <recommendedName>
        <fullName evidence="3">Rhamnogalacturonan lyase domain-containing protein</fullName>
    </recommendedName>
</protein>
<dbReference type="OrthoDB" id="2130367at2759"/>
<dbReference type="Pfam" id="PF06045">
    <property type="entry name" value="Rhamnogal_lyase"/>
    <property type="match status" value="1"/>
</dbReference>
<dbReference type="GO" id="GO:0005975">
    <property type="term" value="P:carbohydrate metabolic process"/>
    <property type="evidence" value="ECO:0007669"/>
    <property type="project" value="InterPro"/>
</dbReference>
<dbReference type="EMBL" id="KK914373">
    <property type="protein sequence ID" value="KDP37920.1"/>
    <property type="molecule type" value="Genomic_DNA"/>
</dbReference>
<evidence type="ECO:0000313" key="1">
    <source>
        <dbReference type="EMBL" id="KDP37920.1"/>
    </source>
</evidence>
<dbReference type="InterPro" id="IPR011013">
    <property type="entry name" value="Gal_mutarotase_sf_dom"/>
</dbReference>
<dbReference type="Gene3D" id="2.70.98.10">
    <property type="match status" value="1"/>
</dbReference>
<dbReference type="CDD" id="cd10320">
    <property type="entry name" value="RGL4_N"/>
    <property type="match status" value="1"/>
</dbReference>
<dbReference type="STRING" id="180498.A0A067L0A0"/>
<accession>A0A067L0A0</accession>
<dbReference type="SUPFAM" id="SSF74650">
    <property type="entry name" value="Galactose mutarotase-like"/>
    <property type="match status" value="1"/>
</dbReference>
<evidence type="ECO:0008006" key="3">
    <source>
        <dbReference type="Google" id="ProtNLM"/>
    </source>
</evidence>
<organism evidence="1 2">
    <name type="scientific">Jatropha curcas</name>
    <name type="common">Barbados nut</name>
    <dbReference type="NCBI Taxonomy" id="180498"/>
    <lineage>
        <taxon>Eukaryota</taxon>
        <taxon>Viridiplantae</taxon>
        <taxon>Streptophyta</taxon>
        <taxon>Embryophyta</taxon>
        <taxon>Tracheophyta</taxon>
        <taxon>Spermatophyta</taxon>
        <taxon>Magnoliopsida</taxon>
        <taxon>eudicotyledons</taxon>
        <taxon>Gunneridae</taxon>
        <taxon>Pentapetalae</taxon>
        <taxon>rosids</taxon>
        <taxon>fabids</taxon>
        <taxon>Malpighiales</taxon>
        <taxon>Euphorbiaceae</taxon>
        <taxon>Crotonoideae</taxon>
        <taxon>Jatropheae</taxon>
        <taxon>Jatropha</taxon>
    </lineage>
</organism>
<dbReference type="AlphaFoldDB" id="A0A067L0A0"/>
<reference evidence="1 2" key="1">
    <citation type="journal article" date="2014" name="PLoS ONE">
        <title>Global Analysis of Gene Expression Profiles in Physic Nut (Jatropha curcas L.) Seedlings Exposed to Salt Stress.</title>
        <authorList>
            <person name="Zhang L."/>
            <person name="Zhang C."/>
            <person name="Wu P."/>
            <person name="Chen Y."/>
            <person name="Li M."/>
            <person name="Jiang H."/>
            <person name="Wu G."/>
        </authorList>
    </citation>
    <scope>NUCLEOTIDE SEQUENCE [LARGE SCALE GENOMIC DNA]</scope>
    <source>
        <strain evidence="2">cv. GZQX0401</strain>
        <tissue evidence="1">Young leaves</tissue>
    </source>
</reference>
<dbReference type="InterPro" id="IPR014718">
    <property type="entry name" value="GH-type_carb-bd"/>
</dbReference>
<dbReference type="PANTHER" id="PTHR32018">
    <property type="entry name" value="RHAMNOGALACTURONATE LYASE FAMILY PROTEIN"/>
    <property type="match status" value="1"/>
</dbReference>
<gene>
    <name evidence="1" type="ORF">JCGZ_05359</name>
</gene>